<evidence type="ECO:0000313" key="3">
    <source>
        <dbReference type="Proteomes" id="UP000530571"/>
    </source>
</evidence>
<dbReference type="EC" id="5.5.1.-" evidence="2"/>
<accession>A0A7W6KNQ1</accession>
<name>A0A7W6KNQ1_9HYPH</name>
<dbReference type="GO" id="GO:0016787">
    <property type="term" value="F:hydrolase activity"/>
    <property type="evidence" value="ECO:0007669"/>
    <property type="project" value="InterPro"/>
</dbReference>
<dbReference type="EMBL" id="JACIDZ010000027">
    <property type="protein sequence ID" value="MBB4124607.1"/>
    <property type="molecule type" value="Genomic_DNA"/>
</dbReference>
<dbReference type="Gene3D" id="3.20.20.140">
    <property type="entry name" value="Metal-dependent hydrolases"/>
    <property type="match status" value="1"/>
</dbReference>
<sequence>MFERRLDGEPPKTALPPGTIDTQMHMYLPGYPALDGGPALPREPLPGPAAYRRLMSWLGIDRVVITQGNAHQYDNGNLLACLDAMGPDVARGVAVIGSQTSEAELRQLADAGVTGARIMDLPGGAIGLEGLAAVDSICADMDWMIAVQFDGSDIAAHEAALSALKSRWVLDHHGKFFRGIKADGPEVSTLKKLIDQGNCYFKFAGCYESSRSGGPDYADIAAVARVIAAHAPERIVWGTNWPHNMAQSEADYPDDALLTDIVLSWLPDTAARQLALVDNPQALYQFAR</sequence>
<keyword evidence="2" id="KW-0413">Isomerase</keyword>
<dbReference type="PANTHER" id="PTHR35563:SF2">
    <property type="entry name" value="BARREL METAL-DEPENDENT HYDROLASE, PUTATIVE (AFU_ORTHOLOGUE AFUA_1G16240)-RELATED"/>
    <property type="match status" value="1"/>
</dbReference>
<organism evidence="2 3">
    <name type="scientific">Martelella radicis</name>
    <dbReference type="NCBI Taxonomy" id="1397476"/>
    <lineage>
        <taxon>Bacteria</taxon>
        <taxon>Pseudomonadati</taxon>
        <taxon>Pseudomonadota</taxon>
        <taxon>Alphaproteobacteria</taxon>
        <taxon>Hyphomicrobiales</taxon>
        <taxon>Aurantimonadaceae</taxon>
        <taxon>Martelella</taxon>
    </lineage>
</organism>
<gene>
    <name evidence="2" type="ORF">GGR30_004567</name>
</gene>
<dbReference type="InterPro" id="IPR052358">
    <property type="entry name" value="Aro_Compnd_Degr_Hydrolases"/>
</dbReference>
<dbReference type="InterPro" id="IPR032466">
    <property type="entry name" value="Metal_Hydrolase"/>
</dbReference>
<dbReference type="Pfam" id="PF04909">
    <property type="entry name" value="Amidohydro_2"/>
    <property type="match status" value="1"/>
</dbReference>
<keyword evidence="3" id="KW-1185">Reference proteome</keyword>
<feature type="domain" description="Amidohydrolase-related" evidence="1">
    <location>
        <begin position="20"/>
        <end position="286"/>
    </location>
</feature>
<dbReference type="AlphaFoldDB" id="A0A7W6KNQ1"/>
<comment type="caution">
    <text evidence="2">The sequence shown here is derived from an EMBL/GenBank/DDBJ whole genome shotgun (WGS) entry which is preliminary data.</text>
</comment>
<dbReference type="InterPro" id="IPR006680">
    <property type="entry name" value="Amidohydro-rel"/>
</dbReference>
<evidence type="ECO:0000313" key="2">
    <source>
        <dbReference type="EMBL" id="MBB4124607.1"/>
    </source>
</evidence>
<dbReference type="GO" id="GO:0016853">
    <property type="term" value="F:isomerase activity"/>
    <property type="evidence" value="ECO:0007669"/>
    <property type="project" value="UniProtKB-KW"/>
</dbReference>
<reference evidence="2 3" key="1">
    <citation type="submission" date="2020-08" db="EMBL/GenBank/DDBJ databases">
        <title>Genomic Encyclopedia of Type Strains, Phase IV (KMG-IV): sequencing the most valuable type-strain genomes for metagenomic binning, comparative biology and taxonomic classification.</title>
        <authorList>
            <person name="Goeker M."/>
        </authorList>
    </citation>
    <scope>NUCLEOTIDE SEQUENCE [LARGE SCALE GENOMIC DNA]</scope>
    <source>
        <strain evidence="2 3">DSM 28101</strain>
    </source>
</reference>
<proteinExistence type="predicted"/>
<dbReference type="RefSeq" id="WP_183491446.1">
    <property type="nucleotide sequence ID" value="NZ_JACIDZ010000027.1"/>
</dbReference>
<dbReference type="PANTHER" id="PTHR35563">
    <property type="entry name" value="BARREL METAL-DEPENDENT HYDROLASE, PUTATIVE (AFU_ORTHOLOGUE AFUA_1G16240)-RELATED"/>
    <property type="match status" value="1"/>
</dbReference>
<protein>
    <submittedName>
        <fullName evidence="2">D-galactarolactone isomerase</fullName>
        <ecNumber evidence="2">5.5.1.-</ecNumber>
    </submittedName>
</protein>
<dbReference type="Proteomes" id="UP000530571">
    <property type="component" value="Unassembled WGS sequence"/>
</dbReference>
<dbReference type="SUPFAM" id="SSF51556">
    <property type="entry name" value="Metallo-dependent hydrolases"/>
    <property type="match status" value="1"/>
</dbReference>
<evidence type="ECO:0000259" key="1">
    <source>
        <dbReference type="Pfam" id="PF04909"/>
    </source>
</evidence>